<reference evidence="1 2" key="1">
    <citation type="submission" date="2021-06" db="EMBL/GenBank/DDBJ databases">
        <title>Caerostris darwini draft genome.</title>
        <authorList>
            <person name="Kono N."/>
            <person name="Arakawa K."/>
        </authorList>
    </citation>
    <scope>NUCLEOTIDE SEQUENCE [LARGE SCALE GENOMIC DNA]</scope>
</reference>
<proteinExistence type="predicted"/>
<protein>
    <submittedName>
        <fullName evidence="1">Uncharacterized protein</fullName>
    </submittedName>
</protein>
<organism evidence="1 2">
    <name type="scientific">Caerostris darwini</name>
    <dbReference type="NCBI Taxonomy" id="1538125"/>
    <lineage>
        <taxon>Eukaryota</taxon>
        <taxon>Metazoa</taxon>
        <taxon>Ecdysozoa</taxon>
        <taxon>Arthropoda</taxon>
        <taxon>Chelicerata</taxon>
        <taxon>Arachnida</taxon>
        <taxon>Araneae</taxon>
        <taxon>Araneomorphae</taxon>
        <taxon>Entelegynae</taxon>
        <taxon>Araneoidea</taxon>
        <taxon>Araneidae</taxon>
        <taxon>Caerostris</taxon>
    </lineage>
</organism>
<evidence type="ECO:0000313" key="2">
    <source>
        <dbReference type="Proteomes" id="UP001054837"/>
    </source>
</evidence>
<keyword evidence="2" id="KW-1185">Reference proteome</keyword>
<sequence>MNFSRANLFHYKSRAALTLAFGISIIRPNIRTPYSRPALCVSSVRTNTKEGGRELFSRIIYQNISGFHRDAPMNILNALSFDEGTRVNKTRRYSFHRNVPFPF</sequence>
<accession>A0AAV4NYF4</accession>
<dbReference type="Proteomes" id="UP001054837">
    <property type="component" value="Unassembled WGS sequence"/>
</dbReference>
<evidence type="ECO:0000313" key="1">
    <source>
        <dbReference type="EMBL" id="GIX88788.1"/>
    </source>
</evidence>
<dbReference type="AlphaFoldDB" id="A0AAV4NYF4"/>
<gene>
    <name evidence="1" type="ORF">CDAR_165301</name>
</gene>
<comment type="caution">
    <text evidence="1">The sequence shown here is derived from an EMBL/GenBank/DDBJ whole genome shotgun (WGS) entry which is preliminary data.</text>
</comment>
<name>A0AAV4NYF4_9ARAC</name>
<dbReference type="EMBL" id="BPLQ01002108">
    <property type="protein sequence ID" value="GIX88788.1"/>
    <property type="molecule type" value="Genomic_DNA"/>
</dbReference>